<dbReference type="RefSeq" id="XP_013339754.1">
    <property type="nucleotide sequence ID" value="XM_013484300.1"/>
</dbReference>
<proteinExistence type="predicted"/>
<sequence>MSLLAKRNMRISMASWTHQSASSYKSYRWQPRLSSQHAQLFCVHTCIYVVLCTVIPPCCTQIPEDVGVGKLNTIYVYPTRPVKS</sequence>
<reference evidence="1 2" key="1">
    <citation type="journal article" date="2014" name="BMC Genomics">
        <title>Genome sequencing of four Aureobasidium pullulans varieties: biotechnological potential, stress tolerance, and description of new species.</title>
        <authorList>
            <person name="Gostin Ar C."/>
            <person name="Ohm R.A."/>
            <person name="Kogej T."/>
            <person name="Sonjak S."/>
            <person name="Turk M."/>
            <person name="Zajc J."/>
            <person name="Zalar P."/>
            <person name="Grube M."/>
            <person name="Sun H."/>
            <person name="Han J."/>
            <person name="Sharma A."/>
            <person name="Chiniquy J."/>
            <person name="Ngan C.Y."/>
            <person name="Lipzen A."/>
            <person name="Barry K."/>
            <person name="Grigoriev I.V."/>
            <person name="Gunde-Cimerman N."/>
        </authorList>
    </citation>
    <scope>NUCLEOTIDE SEQUENCE [LARGE SCALE GENOMIC DNA]</scope>
    <source>
        <strain evidence="1 2">EXF-2481</strain>
    </source>
</reference>
<accession>A0A074Y0Q9</accession>
<dbReference type="HOGENOM" id="CLU_2527085_0_0_1"/>
<evidence type="ECO:0000313" key="1">
    <source>
        <dbReference type="EMBL" id="KEQ91315.1"/>
    </source>
</evidence>
<dbReference type="EMBL" id="KL584780">
    <property type="protein sequence ID" value="KEQ91315.1"/>
    <property type="molecule type" value="Genomic_DNA"/>
</dbReference>
<dbReference type="AlphaFoldDB" id="A0A074Y0Q9"/>
<keyword evidence="2" id="KW-1185">Reference proteome</keyword>
<evidence type="ECO:0000313" key="2">
    <source>
        <dbReference type="Proteomes" id="UP000030641"/>
    </source>
</evidence>
<organism evidence="1 2">
    <name type="scientific">Aureobasidium subglaciale (strain EXF-2481)</name>
    <name type="common">Aureobasidium pullulans var. subglaciale</name>
    <dbReference type="NCBI Taxonomy" id="1043005"/>
    <lineage>
        <taxon>Eukaryota</taxon>
        <taxon>Fungi</taxon>
        <taxon>Dikarya</taxon>
        <taxon>Ascomycota</taxon>
        <taxon>Pezizomycotina</taxon>
        <taxon>Dothideomycetes</taxon>
        <taxon>Dothideomycetidae</taxon>
        <taxon>Dothideales</taxon>
        <taxon>Saccotheciaceae</taxon>
        <taxon>Aureobasidium</taxon>
    </lineage>
</organism>
<name>A0A074Y0Q9_AURSE</name>
<dbReference type="InParanoid" id="A0A074Y0Q9"/>
<protein>
    <submittedName>
        <fullName evidence="1">Uncharacterized protein</fullName>
    </submittedName>
</protein>
<dbReference type="GeneID" id="25367630"/>
<dbReference type="Proteomes" id="UP000030641">
    <property type="component" value="Unassembled WGS sequence"/>
</dbReference>
<gene>
    <name evidence="1" type="ORF">AUEXF2481DRAFT_44307</name>
</gene>